<evidence type="ECO:0000313" key="2">
    <source>
        <dbReference type="EMBL" id="KAJ3486096.1"/>
    </source>
</evidence>
<keyword evidence="3" id="KW-1185">Reference proteome</keyword>
<protein>
    <recommendedName>
        <fullName evidence="1">Ricin B lectin domain-containing protein</fullName>
    </recommendedName>
</protein>
<dbReference type="SUPFAM" id="SSF50370">
    <property type="entry name" value="Ricin B-like lectins"/>
    <property type="match status" value="1"/>
</dbReference>
<dbReference type="Gene3D" id="2.80.10.50">
    <property type="match status" value="1"/>
</dbReference>
<dbReference type="InterPro" id="IPR035992">
    <property type="entry name" value="Ricin_B-like_lectins"/>
</dbReference>
<evidence type="ECO:0000313" key="3">
    <source>
        <dbReference type="Proteomes" id="UP001212997"/>
    </source>
</evidence>
<evidence type="ECO:0000259" key="1">
    <source>
        <dbReference type="Pfam" id="PF14200"/>
    </source>
</evidence>
<dbReference type="Proteomes" id="UP001212997">
    <property type="component" value="Unassembled WGS sequence"/>
</dbReference>
<reference evidence="2" key="1">
    <citation type="submission" date="2022-07" db="EMBL/GenBank/DDBJ databases">
        <title>Genome Sequence of Physisporinus lineatus.</title>
        <authorList>
            <person name="Buettner E."/>
        </authorList>
    </citation>
    <scope>NUCLEOTIDE SEQUENCE</scope>
    <source>
        <strain evidence="2">VT162</strain>
    </source>
</reference>
<feature type="domain" description="Ricin B lectin" evidence="1">
    <location>
        <begin position="6"/>
        <end position="69"/>
    </location>
</feature>
<gene>
    <name evidence="2" type="ORF">NLI96_g4498</name>
</gene>
<dbReference type="EMBL" id="JANAWD010000132">
    <property type="protein sequence ID" value="KAJ3486096.1"/>
    <property type="molecule type" value="Genomic_DNA"/>
</dbReference>
<name>A0AAD5V4T6_9APHY</name>
<organism evidence="2 3">
    <name type="scientific">Meripilus lineatus</name>
    <dbReference type="NCBI Taxonomy" id="2056292"/>
    <lineage>
        <taxon>Eukaryota</taxon>
        <taxon>Fungi</taxon>
        <taxon>Dikarya</taxon>
        <taxon>Basidiomycota</taxon>
        <taxon>Agaricomycotina</taxon>
        <taxon>Agaricomycetes</taxon>
        <taxon>Polyporales</taxon>
        <taxon>Meripilaceae</taxon>
        <taxon>Meripilus</taxon>
    </lineage>
</organism>
<proteinExistence type="predicted"/>
<dbReference type="InterPro" id="IPR000772">
    <property type="entry name" value="Ricin_B_lectin"/>
</dbReference>
<sequence>MAQITPGGTYKLINAKRGLALDLSDGDKHSITGYDYHGGSNQQWVLEPHGEGYYIRSVSGSDKYLTIKGVARVGLPVIGADHPALWDIRPVEEDASVHRLVLITVRFSVDPPLTLRRPARIFLWGTIFNIELFNFDNPPPGTVSTCRGVTNL</sequence>
<comment type="caution">
    <text evidence="2">The sequence shown here is derived from an EMBL/GenBank/DDBJ whole genome shotgun (WGS) entry which is preliminary data.</text>
</comment>
<dbReference type="Pfam" id="PF14200">
    <property type="entry name" value="RicinB_lectin_2"/>
    <property type="match status" value="1"/>
</dbReference>
<dbReference type="AlphaFoldDB" id="A0AAD5V4T6"/>
<accession>A0AAD5V4T6</accession>
<dbReference type="CDD" id="cd23422">
    <property type="entry name" value="beta-trefoil_Ricin_MPL_CNL"/>
    <property type="match status" value="1"/>
</dbReference>